<dbReference type="EMBL" id="JBFTWV010000247">
    <property type="protein sequence ID" value="KAL2783314.1"/>
    <property type="molecule type" value="Genomic_DNA"/>
</dbReference>
<keyword evidence="3" id="KW-1185">Reference proteome</keyword>
<feature type="transmembrane region" description="Helical" evidence="1">
    <location>
        <begin position="67"/>
        <end position="87"/>
    </location>
</feature>
<feature type="transmembrane region" description="Helical" evidence="1">
    <location>
        <begin position="155"/>
        <end position="183"/>
    </location>
</feature>
<name>A0ABR4FJB1_9EURO</name>
<protein>
    <submittedName>
        <fullName evidence="2">Uncharacterized protein</fullName>
    </submittedName>
</protein>
<feature type="transmembrane region" description="Helical" evidence="1">
    <location>
        <begin position="42"/>
        <end position="61"/>
    </location>
</feature>
<feature type="transmembrane region" description="Helical" evidence="1">
    <location>
        <begin position="16"/>
        <end position="35"/>
    </location>
</feature>
<feature type="transmembrane region" description="Helical" evidence="1">
    <location>
        <begin position="99"/>
        <end position="121"/>
    </location>
</feature>
<keyword evidence="1" id="KW-0472">Membrane</keyword>
<evidence type="ECO:0000313" key="2">
    <source>
        <dbReference type="EMBL" id="KAL2783314.1"/>
    </source>
</evidence>
<keyword evidence="1" id="KW-1133">Transmembrane helix</keyword>
<sequence length="388" mass="43521">MADSCGFSGNSDLYGLGIRLGVYLQWLSAVVATSLRLTDSFVLFTTYSGFSFAIMVALLVLTAQRTAHVLEIVIMLHMFFGGLYATIPRQIRGFRPRSQVSDSLIMLASVMMMVFSSWFWISGRNSDAFLATPCGNTIFLLARISPAHFGRVSRFFAAFSTFFTITISCWSLFLLNIYLAAFIQAPWGTIRNQSPAEKMALLRTVQNMHIPVMQDLLQHYCGLPATTAARAQVVSVTETYILFMEGNPAVAYTIPLRPPLREHPELGRRIFDMWENLQMIGPSPDSSSDEVRIQGMDHIRRVFPGFGYFGRTGTEATEGRRLWNTRVILGPASFLYSVLAIELMLRWNRVSGIYAIDSTGQLIPLAVAVVAFMDLLLSITRKCWVSRR</sequence>
<proteinExistence type="predicted"/>
<reference evidence="2 3" key="1">
    <citation type="submission" date="2024-07" db="EMBL/GenBank/DDBJ databases">
        <title>Section-level genome sequencing and comparative genomics of Aspergillus sections Usti and Cavernicolus.</title>
        <authorList>
            <consortium name="Lawrence Berkeley National Laboratory"/>
            <person name="Nybo J.L."/>
            <person name="Vesth T.C."/>
            <person name="Theobald S."/>
            <person name="Frisvad J.C."/>
            <person name="Larsen T.O."/>
            <person name="Kjaerboelling I."/>
            <person name="Rothschild-Mancinelli K."/>
            <person name="Lyhne E.K."/>
            <person name="Kogle M.E."/>
            <person name="Barry K."/>
            <person name="Clum A."/>
            <person name="Na H."/>
            <person name="Ledsgaard L."/>
            <person name="Lin J."/>
            <person name="Lipzen A."/>
            <person name="Kuo A."/>
            <person name="Riley R."/>
            <person name="Mondo S."/>
            <person name="Labutti K."/>
            <person name="Haridas S."/>
            <person name="Pangalinan J."/>
            <person name="Salamov A.A."/>
            <person name="Simmons B.A."/>
            <person name="Magnuson J.K."/>
            <person name="Chen J."/>
            <person name="Drula E."/>
            <person name="Henrissat B."/>
            <person name="Wiebenga A."/>
            <person name="Lubbers R.J."/>
            <person name="Gomes A.C."/>
            <person name="Makela M.R."/>
            <person name="Stajich J."/>
            <person name="Grigoriev I.V."/>
            <person name="Mortensen U.H."/>
            <person name="De Vries R.P."/>
            <person name="Baker S.E."/>
            <person name="Andersen M.R."/>
        </authorList>
    </citation>
    <scope>NUCLEOTIDE SEQUENCE [LARGE SCALE GENOMIC DNA]</scope>
    <source>
        <strain evidence="2 3">CBS 209.92</strain>
    </source>
</reference>
<accession>A0ABR4FJB1</accession>
<feature type="transmembrane region" description="Helical" evidence="1">
    <location>
        <begin position="327"/>
        <end position="347"/>
    </location>
</feature>
<evidence type="ECO:0000256" key="1">
    <source>
        <dbReference type="SAM" id="Phobius"/>
    </source>
</evidence>
<dbReference type="Proteomes" id="UP001610563">
    <property type="component" value="Unassembled WGS sequence"/>
</dbReference>
<keyword evidence="1" id="KW-0812">Transmembrane</keyword>
<organism evidence="2 3">
    <name type="scientific">Aspergillus keveii</name>
    <dbReference type="NCBI Taxonomy" id="714993"/>
    <lineage>
        <taxon>Eukaryota</taxon>
        <taxon>Fungi</taxon>
        <taxon>Dikarya</taxon>
        <taxon>Ascomycota</taxon>
        <taxon>Pezizomycotina</taxon>
        <taxon>Eurotiomycetes</taxon>
        <taxon>Eurotiomycetidae</taxon>
        <taxon>Eurotiales</taxon>
        <taxon>Aspergillaceae</taxon>
        <taxon>Aspergillus</taxon>
        <taxon>Aspergillus subgen. Nidulantes</taxon>
    </lineage>
</organism>
<evidence type="ECO:0000313" key="3">
    <source>
        <dbReference type="Proteomes" id="UP001610563"/>
    </source>
</evidence>
<comment type="caution">
    <text evidence="2">The sequence shown here is derived from an EMBL/GenBank/DDBJ whole genome shotgun (WGS) entry which is preliminary data.</text>
</comment>
<feature type="transmembrane region" description="Helical" evidence="1">
    <location>
        <begin position="359"/>
        <end position="379"/>
    </location>
</feature>
<gene>
    <name evidence="2" type="ORF">BJX66DRAFT_132214</name>
</gene>